<evidence type="ECO:0000313" key="2">
    <source>
        <dbReference type="Proteomes" id="UP000512184"/>
    </source>
</evidence>
<protein>
    <submittedName>
        <fullName evidence="1">Outer membrane protein PmpF</fullName>
    </submittedName>
</protein>
<evidence type="ECO:0000313" key="1">
    <source>
        <dbReference type="EMBL" id="QHP83161.1"/>
    </source>
</evidence>
<accession>A0ABX6IT97</accession>
<gene>
    <name evidence="1" type="primary">pmpF</name>
    <name evidence="1" type="ORF">Chls_286</name>
</gene>
<proteinExistence type="predicted"/>
<name>A0ABX6IT97_9CHLA</name>
<keyword evidence="2" id="KW-1185">Reference proteome</keyword>
<dbReference type="Proteomes" id="UP000512184">
    <property type="component" value="Chromosome"/>
</dbReference>
<dbReference type="EMBL" id="CP035278">
    <property type="protein sequence ID" value="QHP83161.1"/>
    <property type="molecule type" value="Genomic_DNA"/>
</dbReference>
<reference evidence="1" key="1">
    <citation type="submission" date="2019-01" db="EMBL/GenBank/DDBJ databases">
        <title>Whole genome sequencing and annotation enables comparative genome analysis that reveals unique features of the Chlamydia suis R19 Genome.</title>
        <authorList>
            <person name="Dimond Z.E."/>
        </authorList>
    </citation>
    <scope>NUCLEOTIDE SEQUENCE [LARGE SCALE GENOMIC DNA]</scope>
    <source>
        <strain evidence="1">R19</strain>
    </source>
</reference>
<sequence length="41" mass="4858">MSDFVKRGFNSSASRRKSRLLMFIYNFSMKQSNLFYLSSIV</sequence>
<organism evidence="1 2">
    <name type="scientific">Chlamydia suis</name>
    <dbReference type="NCBI Taxonomy" id="83559"/>
    <lineage>
        <taxon>Bacteria</taxon>
        <taxon>Pseudomonadati</taxon>
        <taxon>Chlamydiota</taxon>
        <taxon>Chlamydiia</taxon>
        <taxon>Chlamydiales</taxon>
        <taxon>Chlamydiaceae</taxon>
        <taxon>Chlamydia/Chlamydophila group</taxon>
        <taxon>Chlamydia</taxon>
    </lineage>
</organism>